<dbReference type="RefSeq" id="WP_147121540.1">
    <property type="nucleotide sequence ID" value="NZ_VOPY01000001.1"/>
</dbReference>
<gene>
    <name evidence="1" type="ORF">FSZ31_02930</name>
</gene>
<organism evidence="1 2">
    <name type="scientific">Flavisphingopyxis soli</name>
    <dbReference type="NCBI Taxonomy" id="2601267"/>
    <lineage>
        <taxon>Bacteria</taxon>
        <taxon>Pseudomonadati</taxon>
        <taxon>Pseudomonadota</taxon>
        <taxon>Alphaproteobacteria</taxon>
        <taxon>Sphingomonadales</taxon>
        <taxon>Sphingopyxidaceae</taxon>
        <taxon>Flavisphingopyxis</taxon>
    </lineage>
</organism>
<comment type="caution">
    <text evidence="1">The sequence shown here is derived from an EMBL/GenBank/DDBJ whole genome shotgun (WGS) entry which is preliminary data.</text>
</comment>
<protein>
    <submittedName>
        <fullName evidence="1">Uncharacterized protein</fullName>
    </submittedName>
</protein>
<dbReference type="Proteomes" id="UP000321129">
    <property type="component" value="Unassembled WGS sequence"/>
</dbReference>
<keyword evidence="2" id="KW-1185">Reference proteome</keyword>
<accession>A0A5C6UKQ8</accession>
<dbReference type="OrthoDB" id="5123282at2"/>
<evidence type="ECO:0000313" key="1">
    <source>
        <dbReference type="EMBL" id="TXC73703.1"/>
    </source>
</evidence>
<evidence type="ECO:0000313" key="2">
    <source>
        <dbReference type="Proteomes" id="UP000321129"/>
    </source>
</evidence>
<proteinExistence type="predicted"/>
<dbReference type="AlphaFoldDB" id="A0A5C6UKQ8"/>
<dbReference type="EMBL" id="VOPY01000001">
    <property type="protein sequence ID" value="TXC73703.1"/>
    <property type="molecule type" value="Genomic_DNA"/>
</dbReference>
<sequence>MSEDREFEVSLSGPGISVERSLSEEDAFRVLAAIMGKQAGSIAAGQDPQTSVEQQSRRPISLREFMSGIGPSTHVERIATIGTYLHDYKGVSAFTKSDIEEGYRSAREQMPGNLSRDISKAVAAGWLDDAGEKSKFHVTNSGATAVETNFKS</sequence>
<name>A0A5C6UKQ8_9SPHN</name>
<reference evidence="1 2" key="1">
    <citation type="submission" date="2019-08" db="EMBL/GenBank/DDBJ databases">
        <title>Sphingorhabdus soil sp. nov., isolated from arctic soil.</title>
        <authorList>
            <person name="Liu Y."/>
        </authorList>
    </citation>
    <scope>NUCLEOTIDE SEQUENCE [LARGE SCALE GENOMIC DNA]</scope>
    <source>
        <strain evidence="1 2">D-2Q-5-6</strain>
    </source>
</reference>